<dbReference type="AlphaFoldDB" id="Q8T3Y4"/>
<accession>Q8T3Y4</accession>
<sequence length="145" mass="15774">MFPDSDRIDGDKSTGILRHIATMDVHRYELFVVKSSHILRRLSGDGTAIAWGQFHGDLPGDPLLGQLDTFTGINCLGTEPEAIVHVVGHAIPENLLGAEYFAVQSKHLEVLVGSKEDGASRRLVHPPGLQSHKAIFHDVNPPNAI</sequence>
<organism evidence="1">
    <name type="scientific">Drosophila melanogaster</name>
    <name type="common">Fruit fly</name>
    <dbReference type="NCBI Taxonomy" id="7227"/>
    <lineage>
        <taxon>Eukaryota</taxon>
        <taxon>Metazoa</taxon>
        <taxon>Ecdysozoa</taxon>
        <taxon>Arthropoda</taxon>
        <taxon>Hexapoda</taxon>
        <taxon>Insecta</taxon>
        <taxon>Pterygota</taxon>
        <taxon>Neoptera</taxon>
        <taxon>Endopterygota</taxon>
        <taxon>Diptera</taxon>
        <taxon>Brachycera</taxon>
        <taxon>Muscomorpha</taxon>
        <taxon>Ephydroidea</taxon>
        <taxon>Drosophilidae</taxon>
        <taxon>Drosophila</taxon>
        <taxon>Sophophora</taxon>
    </lineage>
</organism>
<gene>
    <name evidence="2" type="ORF">CG31286</name>
</gene>
<name>Q8T3Y4_DROME</name>
<evidence type="ECO:0000313" key="1">
    <source>
        <dbReference type="EMBL" id="AAL90177.1"/>
    </source>
</evidence>
<reference evidence="1" key="1">
    <citation type="submission" date="2002-03" db="EMBL/GenBank/DDBJ databases">
        <authorList>
            <person name="Stapleton M."/>
            <person name="Brokstein P."/>
            <person name="Hong L."/>
            <person name="Agbayani A."/>
            <person name="Carlson J."/>
            <person name="Champe M."/>
            <person name="Chavez C."/>
            <person name="Dorsett V."/>
            <person name="Dresnek D."/>
            <person name="Farfan D."/>
            <person name="Frise E."/>
            <person name="George R."/>
            <person name="Gonzalez M."/>
            <person name="Guarin H."/>
            <person name="Kronmiller B."/>
            <person name="Li P."/>
            <person name="Liao G."/>
            <person name="Miranda A."/>
            <person name="Mungall C.J."/>
            <person name="Nunoo J."/>
            <person name="Pacleb J."/>
            <person name="Paragas V."/>
            <person name="Park S."/>
            <person name="Patel S."/>
            <person name="Phouanenavong S."/>
            <person name="Wan K."/>
            <person name="Yu C."/>
            <person name="Lewis S.E."/>
            <person name="Rubin G.M."/>
            <person name="Celniker S."/>
        </authorList>
    </citation>
    <scope>NUCLEOTIDE SEQUENCE</scope>
</reference>
<dbReference type="GO" id="GO:0005576">
    <property type="term" value="C:extracellular region"/>
    <property type="evidence" value="ECO:0000255"/>
    <property type="project" value="FlyBase"/>
</dbReference>
<evidence type="ECO:0000313" key="2">
    <source>
        <dbReference type="FlyBase" id="FBgn0051286"/>
    </source>
</evidence>
<protein>
    <submittedName>
        <fullName evidence="1">AT25568p</fullName>
    </submittedName>
</protein>
<dbReference type="AGR" id="FB:FBgn0051286"/>
<dbReference type="EMBL" id="AY089439">
    <property type="protein sequence ID" value="AAL90177.1"/>
    <property type="molecule type" value="mRNA"/>
</dbReference>
<dbReference type="OrthoDB" id="337038at2759"/>
<dbReference type="FlyBase" id="FBgn0051286">
    <property type="gene designation" value="CG31286"/>
</dbReference>
<proteinExistence type="evidence at transcript level"/>